<sequence>MEQTLDCQKSIRRLLHMLPSAHSALLSKFLQLLRAISNSPQSKMTAQSLAVCVAPSLLDNPSESISPFTLKLCGSFDYKEGDSATSWLPDLAEYLIVNAPFLLEPFKDIQLAISSSVSNDSGLSDVDLCLETSVSNSDSGIIGSPASSCSLGISQSPKLTYSKWEHRPLQTSSSGCFVSSISTEGEEEEIGTEVEQDDDKTPVLSRENSDVQNKLITPMWKWKKSEEQSKIEEKPFSRGPSICSNSSRRNTDENRSTEWKLRREFGTSSPCRRKIEGSPASLHRSGTLEGSPSSNRKSVTFDPESPVLVRKSSTISTGSLHSDSTLQTVVPTDLPESPILLRR</sequence>
<dbReference type="EMBL" id="UYWW01007833">
    <property type="protein sequence ID" value="VDM15447.1"/>
    <property type="molecule type" value="Genomic_DNA"/>
</dbReference>
<dbReference type="SUPFAM" id="SSF48350">
    <property type="entry name" value="GTPase activation domain, GAP"/>
    <property type="match status" value="1"/>
</dbReference>
<dbReference type="GO" id="GO:0007165">
    <property type="term" value="P:signal transduction"/>
    <property type="evidence" value="ECO:0007669"/>
    <property type="project" value="InterPro"/>
</dbReference>
<dbReference type="PROSITE" id="PS50238">
    <property type="entry name" value="RHOGAP"/>
    <property type="match status" value="1"/>
</dbReference>
<feature type="compositionally biased region" description="Acidic residues" evidence="1">
    <location>
        <begin position="184"/>
        <end position="198"/>
    </location>
</feature>
<protein>
    <recommendedName>
        <fullName evidence="2">Rho-GAP domain-containing protein</fullName>
    </recommendedName>
</protein>
<keyword evidence="4" id="KW-1185">Reference proteome</keyword>
<reference evidence="3 4" key="1">
    <citation type="submission" date="2018-11" db="EMBL/GenBank/DDBJ databases">
        <authorList>
            <consortium name="Pathogen Informatics"/>
        </authorList>
    </citation>
    <scope>NUCLEOTIDE SEQUENCE [LARGE SCALE GENOMIC DNA]</scope>
</reference>
<dbReference type="Gene3D" id="1.10.555.10">
    <property type="entry name" value="Rho GTPase activation protein"/>
    <property type="match status" value="1"/>
</dbReference>
<dbReference type="PANTHER" id="PTHR23179">
    <property type="entry name" value="T-CELL ACTIVATION RHO GTPASE ACTIVATING PROTEIN-RELATED"/>
    <property type="match status" value="1"/>
</dbReference>
<dbReference type="AlphaFoldDB" id="A0A3P7EGB7"/>
<dbReference type="OrthoDB" id="9994905at2759"/>
<proteinExistence type="predicted"/>
<accession>A0A3P7EGB7</accession>
<dbReference type="GO" id="GO:0005096">
    <property type="term" value="F:GTPase activator activity"/>
    <property type="evidence" value="ECO:0007669"/>
    <property type="project" value="TreeGrafter"/>
</dbReference>
<evidence type="ECO:0000313" key="3">
    <source>
        <dbReference type="EMBL" id="VDM15447.1"/>
    </source>
</evidence>
<dbReference type="InterPro" id="IPR000198">
    <property type="entry name" value="RhoGAP_dom"/>
</dbReference>
<feature type="region of interest" description="Disordered" evidence="1">
    <location>
        <begin position="184"/>
        <end position="210"/>
    </location>
</feature>
<feature type="compositionally biased region" description="Polar residues" evidence="1">
    <location>
        <begin position="288"/>
        <end position="298"/>
    </location>
</feature>
<feature type="region of interest" description="Disordered" evidence="1">
    <location>
        <begin position="223"/>
        <end position="343"/>
    </location>
</feature>
<dbReference type="Proteomes" id="UP000270924">
    <property type="component" value="Unassembled WGS sequence"/>
</dbReference>
<evidence type="ECO:0000313" key="4">
    <source>
        <dbReference type="Proteomes" id="UP000270924"/>
    </source>
</evidence>
<dbReference type="Pfam" id="PF00620">
    <property type="entry name" value="RhoGAP"/>
    <property type="match status" value="1"/>
</dbReference>
<dbReference type="InParanoid" id="A0A3P7EGB7"/>
<evidence type="ECO:0000259" key="2">
    <source>
        <dbReference type="PROSITE" id="PS50238"/>
    </source>
</evidence>
<evidence type="ECO:0000256" key="1">
    <source>
        <dbReference type="SAM" id="MobiDB-lite"/>
    </source>
</evidence>
<dbReference type="PANTHER" id="PTHR23179:SF3">
    <property type="entry name" value="RHO GTPASE-ACTIVATING PROTEIN 20"/>
    <property type="match status" value="1"/>
</dbReference>
<feature type="non-terminal residue" evidence="3">
    <location>
        <position position="343"/>
    </location>
</feature>
<feature type="compositionally biased region" description="Basic and acidic residues" evidence="1">
    <location>
        <begin position="249"/>
        <end position="265"/>
    </location>
</feature>
<name>A0A3P7EGB7_WUCBA</name>
<organism evidence="3 4">
    <name type="scientific">Wuchereria bancrofti</name>
    <dbReference type="NCBI Taxonomy" id="6293"/>
    <lineage>
        <taxon>Eukaryota</taxon>
        <taxon>Metazoa</taxon>
        <taxon>Ecdysozoa</taxon>
        <taxon>Nematoda</taxon>
        <taxon>Chromadorea</taxon>
        <taxon>Rhabditida</taxon>
        <taxon>Spirurina</taxon>
        <taxon>Spiruromorpha</taxon>
        <taxon>Filarioidea</taxon>
        <taxon>Onchocercidae</taxon>
        <taxon>Wuchereria</taxon>
    </lineage>
</organism>
<gene>
    <name evidence="3" type="ORF">WBA_LOCUS8833</name>
</gene>
<feature type="compositionally biased region" description="Polar residues" evidence="1">
    <location>
        <begin position="311"/>
        <end position="330"/>
    </location>
</feature>
<feature type="compositionally biased region" description="Basic and acidic residues" evidence="1">
    <location>
        <begin position="223"/>
        <end position="236"/>
    </location>
</feature>
<dbReference type="InterPro" id="IPR008936">
    <property type="entry name" value="Rho_GTPase_activation_prot"/>
</dbReference>
<feature type="domain" description="Rho-GAP" evidence="2">
    <location>
        <begin position="1"/>
        <end position="103"/>
    </location>
</feature>